<sequence length="137" mass="15464">MTKLIIGLVLLALTMALAERPSWYPENAAELEVKCMKEHAVSPETVANMRAFNLDEAPAIVAVLFCSGKAKKIYTPELGFVPERFAYAMKTNVKMDCNVDYIRNCAEQHKDVQPVDTMYFKVVKCVFDNREGHCTKV</sequence>
<evidence type="ECO:0000313" key="3">
    <source>
        <dbReference type="Proteomes" id="UP000095300"/>
    </source>
</evidence>
<reference evidence="2" key="1">
    <citation type="submission" date="2020-05" db="UniProtKB">
        <authorList>
            <consortium name="EnsemblMetazoa"/>
        </authorList>
    </citation>
    <scope>IDENTIFICATION</scope>
    <source>
        <strain evidence="2">USDA</strain>
    </source>
</reference>
<feature type="signal peptide" evidence="1">
    <location>
        <begin position="1"/>
        <end position="18"/>
    </location>
</feature>
<dbReference type="GO" id="GO:0005549">
    <property type="term" value="F:odorant binding"/>
    <property type="evidence" value="ECO:0007669"/>
    <property type="project" value="InterPro"/>
</dbReference>
<dbReference type="InterPro" id="IPR006170">
    <property type="entry name" value="PBP/GOBP"/>
</dbReference>
<dbReference type="InterPro" id="IPR036728">
    <property type="entry name" value="PBP_GOBP_sf"/>
</dbReference>
<dbReference type="EnsemblMetazoa" id="SCAU016944-RA">
    <property type="protein sequence ID" value="SCAU016944-PA"/>
    <property type="gene ID" value="SCAU016944"/>
</dbReference>
<proteinExistence type="predicted"/>
<dbReference type="VEuPathDB" id="VectorBase:SCAU016944"/>
<dbReference type="Proteomes" id="UP000095300">
    <property type="component" value="Unassembled WGS sequence"/>
</dbReference>
<keyword evidence="1" id="KW-0732">Signal</keyword>
<dbReference type="CDD" id="cd23992">
    <property type="entry name" value="PBP_GOBP"/>
    <property type="match status" value="1"/>
</dbReference>
<dbReference type="Pfam" id="PF01395">
    <property type="entry name" value="PBP_GOBP"/>
    <property type="match status" value="1"/>
</dbReference>
<name>A0A2Y9D4N4_STOCA</name>
<dbReference type="AlphaFoldDB" id="A0A2Y9D4N4"/>
<evidence type="ECO:0000256" key="1">
    <source>
        <dbReference type="SAM" id="SignalP"/>
    </source>
</evidence>
<dbReference type="SUPFAM" id="SSF47565">
    <property type="entry name" value="Insect pheromone/odorant-binding proteins"/>
    <property type="match status" value="1"/>
</dbReference>
<dbReference type="OrthoDB" id="7954178at2759"/>
<organism evidence="2 3">
    <name type="scientific">Stomoxys calcitrans</name>
    <name type="common">Stable fly</name>
    <name type="synonym">Conops calcitrans</name>
    <dbReference type="NCBI Taxonomy" id="35570"/>
    <lineage>
        <taxon>Eukaryota</taxon>
        <taxon>Metazoa</taxon>
        <taxon>Ecdysozoa</taxon>
        <taxon>Arthropoda</taxon>
        <taxon>Hexapoda</taxon>
        <taxon>Insecta</taxon>
        <taxon>Pterygota</taxon>
        <taxon>Neoptera</taxon>
        <taxon>Endopterygota</taxon>
        <taxon>Diptera</taxon>
        <taxon>Brachycera</taxon>
        <taxon>Muscomorpha</taxon>
        <taxon>Muscoidea</taxon>
        <taxon>Muscidae</taxon>
        <taxon>Stomoxys</taxon>
    </lineage>
</organism>
<evidence type="ECO:0000313" key="2">
    <source>
        <dbReference type="EnsemblMetazoa" id="SCAU016944-PA"/>
    </source>
</evidence>
<gene>
    <name evidence="2" type="primary">106080594</name>
</gene>
<dbReference type="KEGG" id="scac:106080594"/>
<feature type="chain" id="PRO_5016024523" evidence="1">
    <location>
        <begin position="19"/>
        <end position="137"/>
    </location>
</feature>
<keyword evidence="3" id="KW-1185">Reference proteome</keyword>
<accession>A0A2Y9D4N4</accession>
<dbReference type="Gene3D" id="1.10.238.20">
    <property type="entry name" value="Pheromone/general odorant binding protein domain"/>
    <property type="match status" value="1"/>
</dbReference>
<protein>
    <submittedName>
        <fullName evidence="2">Uncharacterized protein</fullName>
    </submittedName>
</protein>